<comment type="caution">
    <text evidence="2">The sequence shown here is derived from an EMBL/GenBank/DDBJ whole genome shotgun (WGS) entry which is preliminary data.</text>
</comment>
<sequence>MLSQHNVSLLLARKNEEPYSNKGSSFCVLSTYIIFIHPYYSAVLGSLFVTESVKKLYKIVHNLNVEVFQNTGGILLIIKQKYQLNRLL</sequence>
<dbReference type="EMBL" id="VEPV01000002">
    <property type="protein sequence ID" value="TNP16180.1"/>
    <property type="molecule type" value="Genomic_DNA"/>
</dbReference>
<name>A0A5C5A989_9BACI</name>
<gene>
    <name evidence="2" type="ORF">FHY71_06700</name>
</gene>
<feature type="transmembrane region" description="Helical" evidence="1">
    <location>
        <begin position="29"/>
        <end position="49"/>
    </location>
</feature>
<protein>
    <submittedName>
        <fullName evidence="2">Uncharacterized protein</fullName>
    </submittedName>
</protein>
<reference evidence="2 3" key="1">
    <citation type="submission" date="2019-06" db="EMBL/GenBank/DDBJ databases">
        <title>Biocontrol Bacillus strains from Vietnam.</title>
        <authorList>
            <person name="Borriss R."/>
            <person name="Lasch P."/>
            <person name="Thanh Tam L.T."/>
            <person name="Luong P.T."/>
            <person name="Phuong Thao L.T."/>
            <person name="Kim Chung L.T."/>
        </authorList>
    </citation>
    <scope>NUCLEOTIDE SEQUENCE [LARGE SCALE GENOMIC DNA]</scope>
    <source>
        <strain evidence="2 3">SN1</strain>
    </source>
</reference>
<keyword evidence="1" id="KW-0472">Membrane</keyword>
<evidence type="ECO:0000313" key="3">
    <source>
        <dbReference type="Proteomes" id="UP000312495"/>
    </source>
</evidence>
<evidence type="ECO:0000313" key="2">
    <source>
        <dbReference type="EMBL" id="TNP16180.1"/>
    </source>
</evidence>
<keyword evidence="1" id="KW-1133">Transmembrane helix</keyword>
<organism evidence="2 3">
    <name type="scientific">Bacillus tropicus</name>
    <dbReference type="NCBI Taxonomy" id="2026188"/>
    <lineage>
        <taxon>Bacteria</taxon>
        <taxon>Bacillati</taxon>
        <taxon>Bacillota</taxon>
        <taxon>Bacilli</taxon>
        <taxon>Bacillales</taxon>
        <taxon>Bacillaceae</taxon>
        <taxon>Bacillus</taxon>
        <taxon>Bacillus cereus group</taxon>
    </lineage>
</organism>
<dbReference type="AlphaFoldDB" id="A0A5C5A989"/>
<accession>A0A5C5A989</accession>
<keyword evidence="1" id="KW-0812">Transmembrane</keyword>
<proteinExistence type="predicted"/>
<dbReference type="Proteomes" id="UP000312495">
    <property type="component" value="Unassembled WGS sequence"/>
</dbReference>
<evidence type="ECO:0000256" key="1">
    <source>
        <dbReference type="SAM" id="Phobius"/>
    </source>
</evidence>